<comment type="caution">
    <text evidence="2">The sequence shown here is derived from an EMBL/GenBank/DDBJ whole genome shotgun (WGS) entry which is preliminary data.</text>
</comment>
<dbReference type="OrthoDB" id="1321189at2759"/>
<organism evidence="2 3">
    <name type="scientific">Solanum commersonii</name>
    <name type="common">Commerson's wild potato</name>
    <name type="synonym">Commerson's nightshade</name>
    <dbReference type="NCBI Taxonomy" id="4109"/>
    <lineage>
        <taxon>Eukaryota</taxon>
        <taxon>Viridiplantae</taxon>
        <taxon>Streptophyta</taxon>
        <taxon>Embryophyta</taxon>
        <taxon>Tracheophyta</taxon>
        <taxon>Spermatophyta</taxon>
        <taxon>Magnoliopsida</taxon>
        <taxon>eudicotyledons</taxon>
        <taxon>Gunneridae</taxon>
        <taxon>Pentapetalae</taxon>
        <taxon>asterids</taxon>
        <taxon>lamiids</taxon>
        <taxon>Solanales</taxon>
        <taxon>Solanaceae</taxon>
        <taxon>Solanoideae</taxon>
        <taxon>Solaneae</taxon>
        <taxon>Solanum</taxon>
    </lineage>
</organism>
<protein>
    <submittedName>
        <fullName evidence="2">Uncharacterized protein</fullName>
    </submittedName>
</protein>
<feature type="region of interest" description="Disordered" evidence="1">
    <location>
        <begin position="1"/>
        <end position="20"/>
    </location>
</feature>
<dbReference type="EMBL" id="JACXVP010000005">
    <property type="protein sequence ID" value="KAG5607068.1"/>
    <property type="molecule type" value="Genomic_DNA"/>
</dbReference>
<name>A0A9J5Z6H6_SOLCO</name>
<dbReference type="AlphaFoldDB" id="A0A9J5Z6H6"/>
<feature type="non-terminal residue" evidence="2">
    <location>
        <position position="1"/>
    </location>
</feature>
<proteinExistence type="predicted"/>
<feature type="region of interest" description="Disordered" evidence="1">
    <location>
        <begin position="149"/>
        <end position="184"/>
    </location>
</feature>
<sequence length="184" mass="19739">ESPSTPICGSGETDESITPHIEVVASPVPQSREDLPCSPMLVLSGEKSQNSEVQSIVKPSGDLPAKEVKVVSRVVSSTMSKRLFDEDLSGKVPESNILAAATELVAVQSLASLRRDAQPTLLEQELRSPEKGVHDANFSTTGVSNLEGVNIVPDTDLNNEPGESVKERKRKRKGKMVTSYTKGD</sequence>
<evidence type="ECO:0000313" key="2">
    <source>
        <dbReference type="EMBL" id="KAG5607068.1"/>
    </source>
</evidence>
<dbReference type="Proteomes" id="UP000824120">
    <property type="component" value="Chromosome 5"/>
</dbReference>
<accession>A0A9J5Z6H6</accession>
<evidence type="ECO:0000256" key="1">
    <source>
        <dbReference type="SAM" id="MobiDB-lite"/>
    </source>
</evidence>
<reference evidence="2 3" key="1">
    <citation type="submission" date="2020-09" db="EMBL/GenBank/DDBJ databases">
        <title>De no assembly of potato wild relative species, Solanum commersonii.</title>
        <authorList>
            <person name="Cho K."/>
        </authorList>
    </citation>
    <scope>NUCLEOTIDE SEQUENCE [LARGE SCALE GENOMIC DNA]</scope>
    <source>
        <strain evidence="2">LZ3.2</strain>
        <tissue evidence="2">Leaf</tissue>
    </source>
</reference>
<gene>
    <name evidence="2" type="ORF">H5410_028560</name>
</gene>
<keyword evidence="3" id="KW-1185">Reference proteome</keyword>
<evidence type="ECO:0000313" key="3">
    <source>
        <dbReference type="Proteomes" id="UP000824120"/>
    </source>
</evidence>